<protein>
    <submittedName>
        <fullName evidence="8">TPR repeat-containing protein YfgC</fullName>
    </submittedName>
</protein>
<dbReference type="GO" id="GO:0051603">
    <property type="term" value="P:proteolysis involved in protein catabolic process"/>
    <property type="evidence" value="ECO:0007669"/>
    <property type="project" value="TreeGrafter"/>
</dbReference>
<name>A0A1U9NQA9_9BACT</name>
<evidence type="ECO:0000313" key="8">
    <source>
        <dbReference type="EMBL" id="AQT70123.1"/>
    </source>
</evidence>
<accession>A0A1U9NQA9</accession>
<dbReference type="PANTHER" id="PTHR22726:SF1">
    <property type="entry name" value="METALLOENDOPEPTIDASE OMA1, MITOCHONDRIAL"/>
    <property type="match status" value="1"/>
</dbReference>
<gene>
    <name evidence="8" type="primary">yfgC_3</name>
    <name evidence="8" type="ORF">STSP2_03327</name>
</gene>
<keyword evidence="4 6" id="KW-0862">Zinc</keyword>
<sequence length="241" mass="26493">MSLFYSLGKKLGPKVRKGKWVWQNIAGTQAEAIAAEYDVGKDLAAQALGSVKQVNDDKTTQKLEEIGEKLRKSLRNQERRFSFYLISDPKPNAFALPGGFIFVTDSLVKLCDSDESELAFVMGHEMGHVIKGHSMERLLSHSAIKTISRAAPGGIAAKGWIQQVGVKFLESAYSQDNEHEADQIGAKLILAGKFDRSAPEKLLGRLAKLGKEGNGLSVYFSTHPPARERIAVVKRVISQKK</sequence>
<evidence type="ECO:0000259" key="7">
    <source>
        <dbReference type="Pfam" id="PF01435"/>
    </source>
</evidence>
<evidence type="ECO:0000256" key="1">
    <source>
        <dbReference type="ARBA" id="ARBA00022670"/>
    </source>
</evidence>
<evidence type="ECO:0000256" key="2">
    <source>
        <dbReference type="ARBA" id="ARBA00022723"/>
    </source>
</evidence>
<comment type="similarity">
    <text evidence="6">Belongs to the peptidase M48 family.</text>
</comment>
<evidence type="ECO:0000256" key="5">
    <source>
        <dbReference type="ARBA" id="ARBA00023049"/>
    </source>
</evidence>
<keyword evidence="1 6" id="KW-0645">Protease</keyword>
<keyword evidence="2" id="KW-0479">Metal-binding</keyword>
<dbReference type="RefSeq" id="WP_146663735.1">
    <property type="nucleotide sequence ID" value="NZ_CP019791.1"/>
</dbReference>
<feature type="domain" description="Peptidase M48" evidence="7">
    <location>
        <begin position="58"/>
        <end position="235"/>
    </location>
</feature>
<keyword evidence="5 6" id="KW-0482">Metalloprotease</keyword>
<dbReference type="InterPro" id="IPR001915">
    <property type="entry name" value="Peptidase_M48"/>
</dbReference>
<comment type="cofactor">
    <cofactor evidence="6">
        <name>Zn(2+)</name>
        <dbReference type="ChEBI" id="CHEBI:29105"/>
    </cofactor>
    <text evidence="6">Binds 1 zinc ion per subunit.</text>
</comment>
<dbReference type="GO" id="GO:0016020">
    <property type="term" value="C:membrane"/>
    <property type="evidence" value="ECO:0007669"/>
    <property type="project" value="TreeGrafter"/>
</dbReference>
<dbReference type="Pfam" id="PF01435">
    <property type="entry name" value="Peptidase_M48"/>
    <property type="match status" value="1"/>
</dbReference>
<dbReference type="EMBL" id="CP019791">
    <property type="protein sequence ID" value="AQT70123.1"/>
    <property type="molecule type" value="Genomic_DNA"/>
</dbReference>
<proteinExistence type="inferred from homology"/>
<keyword evidence="9" id="KW-1185">Reference proteome</keyword>
<evidence type="ECO:0000256" key="3">
    <source>
        <dbReference type="ARBA" id="ARBA00022801"/>
    </source>
</evidence>
<dbReference type="InterPro" id="IPR051156">
    <property type="entry name" value="Mito/Outer_Membr_Metalloprot"/>
</dbReference>
<dbReference type="PANTHER" id="PTHR22726">
    <property type="entry name" value="METALLOENDOPEPTIDASE OMA1"/>
    <property type="match status" value="1"/>
</dbReference>
<dbReference type="STRING" id="1936003.STSP2_03327"/>
<evidence type="ECO:0000256" key="4">
    <source>
        <dbReference type="ARBA" id="ARBA00022833"/>
    </source>
</evidence>
<reference evidence="9" key="1">
    <citation type="submission" date="2017-02" db="EMBL/GenBank/DDBJ databases">
        <title>Comparative genomics and description of representatives of a novel lineage of planctomycetes thriving in anoxic sediments.</title>
        <authorList>
            <person name="Spring S."/>
            <person name="Bunk B."/>
            <person name="Sproer C."/>
        </authorList>
    </citation>
    <scope>NUCLEOTIDE SEQUENCE [LARGE SCALE GENOMIC DNA]</scope>
    <source>
        <strain evidence="9">ST-NAGAB-D1</strain>
    </source>
</reference>
<dbReference type="OrthoDB" id="9810445at2"/>
<dbReference type="KEGG" id="alus:STSP2_03327"/>
<dbReference type="GO" id="GO:0004222">
    <property type="term" value="F:metalloendopeptidase activity"/>
    <property type="evidence" value="ECO:0007669"/>
    <property type="project" value="InterPro"/>
</dbReference>
<organism evidence="8 9">
    <name type="scientific">Anaerohalosphaera lusitana</name>
    <dbReference type="NCBI Taxonomy" id="1936003"/>
    <lineage>
        <taxon>Bacteria</taxon>
        <taxon>Pseudomonadati</taxon>
        <taxon>Planctomycetota</taxon>
        <taxon>Phycisphaerae</taxon>
        <taxon>Sedimentisphaerales</taxon>
        <taxon>Anaerohalosphaeraceae</taxon>
        <taxon>Anaerohalosphaera</taxon>
    </lineage>
</organism>
<dbReference type="GO" id="GO:0046872">
    <property type="term" value="F:metal ion binding"/>
    <property type="evidence" value="ECO:0007669"/>
    <property type="project" value="UniProtKB-KW"/>
</dbReference>
<dbReference type="CDD" id="cd07324">
    <property type="entry name" value="M48C_Oma1-like"/>
    <property type="match status" value="1"/>
</dbReference>
<dbReference type="AlphaFoldDB" id="A0A1U9NQA9"/>
<dbReference type="Proteomes" id="UP000189674">
    <property type="component" value="Chromosome"/>
</dbReference>
<evidence type="ECO:0000313" key="9">
    <source>
        <dbReference type="Proteomes" id="UP000189674"/>
    </source>
</evidence>
<keyword evidence="3 6" id="KW-0378">Hydrolase</keyword>
<dbReference type="Gene3D" id="3.30.2010.10">
    <property type="entry name" value="Metalloproteases ('zincins'), catalytic domain"/>
    <property type="match status" value="1"/>
</dbReference>
<evidence type="ECO:0000256" key="6">
    <source>
        <dbReference type="RuleBase" id="RU003983"/>
    </source>
</evidence>